<gene>
    <name evidence="2" type="ORF">Tc00.1047053506725.10</name>
</gene>
<evidence type="ECO:0000313" key="3">
    <source>
        <dbReference type="Proteomes" id="UP000002296"/>
    </source>
</evidence>
<protein>
    <submittedName>
        <fullName evidence="2">Uncharacterized protein</fullName>
    </submittedName>
</protein>
<feature type="region of interest" description="Disordered" evidence="1">
    <location>
        <begin position="188"/>
        <end position="207"/>
    </location>
</feature>
<proteinExistence type="predicted"/>
<name>Q4D966_TRYCC</name>
<evidence type="ECO:0000313" key="2">
    <source>
        <dbReference type="EMBL" id="EAN89061.1"/>
    </source>
</evidence>
<dbReference type="InParanoid" id="Q4D966"/>
<dbReference type="PaxDb" id="353153-Q4D966"/>
<dbReference type="AlphaFoldDB" id="Q4D966"/>
<keyword evidence="3" id="KW-1185">Reference proteome</keyword>
<accession>Q4D966</accession>
<dbReference type="KEGG" id="tcr:506725.10"/>
<feature type="non-terminal residue" evidence="2">
    <location>
        <position position="1"/>
    </location>
</feature>
<sequence>EGTSPREVTHEELAEFACTVFRAVSENSISEGCTSLAAACLNYIFVFSRHIESIVESHVLYYYSYLCEDFEGTICSVEEYVTYARPMHELGVALIEFALKSPTALLFWQRIKLAKNVFINLYNVNTSCHCSKIKELVKAIPGQQRETLNLLSRVFLIMASRAPKKEGLRLLEQAEKCLRDCLPTEQDTDDEAMDAAESQHNHRSGGFDELDENLEEMEPSSLAMLYFRLATLLLLYGDTNKTREAEALKAQGDALIAKAKAASAVKGAAT</sequence>
<dbReference type="Proteomes" id="UP000002296">
    <property type="component" value="Unassembled WGS sequence"/>
</dbReference>
<dbReference type="GeneID" id="3541794"/>
<dbReference type="eggNOG" id="ENOG502QSB9">
    <property type="taxonomic scope" value="Eukaryota"/>
</dbReference>
<comment type="caution">
    <text evidence="2">The sequence shown here is derived from an EMBL/GenBank/DDBJ whole genome shotgun (WGS) entry which is preliminary data.</text>
</comment>
<reference evidence="2 3" key="1">
    <citation type="journal article" date="2005" name="Science">
        <title>The genome sequence of Trypanosoma cruzi, etiologic agent of Chagas disease.</title>
        <authorList>
            <person name="El-Sayed N.M."/>
            <person name="Myler P.J."/>
            <person name="Bartholomeu D.C."/>
            <person name="Nilsson D."/>
            <person name="Aggarwal G."/>
            <person name="Tran A.N."/>
            <person name="Ghedin E."/>
            <person name="Worthey E.A."/>
            <person name="Delcher A.L."/>
            <person name="Blandin G."/>
            <person name="Westenberger S.J."/>
            <person name="Caler E."/>
            <person name="Cerqueira G.C."/>
            <person name="Branche C."/>
            <person name="Haas B."/>
            <person name="Anupama A."/>
            <person name="Arner E."/>
            <person name="Aslund L."/>
            <person name="Attipoe P."/>
            <person name="Bontempi E."/>
            <person name="Bringaud F."/>
            <person name="Burton P."/>
            <person name="Cadag E."/>
            <person name="Campbell D.A."/>
            <person name="Carrington M."/>
            <person name="Crabtree J."/>
            <person name="Darban H."/>
            <person name="da Silveira J.F."/>
            <person name="de Jong P."/>
            <person name="Edwards K."/>
            <person name="Englund P.T."/>
            <person name="Fazelina G."/>
            <person name="Feldblyum T."/>
            <person name="Ferella M."/>
            <person name="Frasch A.C."/>
            <person name="Gull K."/>
            <person name="Horn D."/>
            <person name="Hou L."/>
            <person name="Huang Y."/>
            <person name="Kindlund E."/>
            <person name="Klingbeil M."/>
            <person name="Kluge S."/>
            <person name="Koo H."/>
            <person name="Lacerda D."/>
            <person name="Levin M.J."/>
            <person name="Lorenzi H."/>
            <person name="Louie T."/>
            <person name="Machado C.R."/>
            <person name="McCulloch R."/>
            <person name="McKenna A."/>
            <person name="Mizuno Y."/>
            <person name="Mottram J.C."/>
            <person name="Nelson S."/>
            <person name="Ochaya S."/>
            <person name="Osoegawa K."/>
            <person name="Pai G."/>
            <person name="Parsons M."/>
            <person name="Pentony M."/>
            <person name="Pettersson U."/>
            <person name="Pop M."/>
            <person name="Ramirez J.L."/>
            <person name="Rinta J."/>
            <person name="Robertson L."/>
            <person name="Salzberg S.L."/>
            <person name="Sanchez D.O."/>
            <person name="Seyler A."/>
            <person name="Sharma R."/>
            <person name="Shetty J."/>
            <person name="Simpson A.J."/>
            <person name="Sisk E."/>
            <person name="Tammi M.T."/>
            <person name="Tarleton R."/>
            <person name="Teixeira S."/>
            <person name="Van Aken S."/>
            <person name="Vogt C."/>
            <person name="Ward P.N."/>
            <person name="Wickstead B."/>
            <person name="Wortman J."/>
            <person name="White O."/>
            <person name="Fraser C.M."/>
            <person name="Stuart K.D."/>
            <person name="Andersson B."/>
        </authorList>
    </citation>
    <scope>NUCLEOTIDE SEQUENCE [LARGE SCALE GENOMIC DNA]</scope>
    <source>
        <strain evidence="2 3">CL Brener</strain>
    </source>
</reference>
<dbReference type="RefSeq" id="XP_810912.1">
    <property type="nucleotide sequence ID" value="XM_805819.1"/>
</dbReference>
<evidence type="ECO:0000256" key="1">
    <source>
        <dbReference type="SAM" id="MobiDB-lite"/>
    </source>
</evidence>
<dbReference type="EMBL" id="AAHK01000791">
    <property type="protein sequence ID" value="EAN89061.1"/>
    <property type="molecule type" value="Genomic_DNA"/>
</dbReference>
<organism evidence="2 3">
    <name type="scientific">Trypanosoma cruzi (strain CL Brener)</name>
    <dbReference type="NCBI Taxonomy" id="353153"/>
    <lineage>
        <taxon>Eukaryota</taxon>
        <taxon>Discoba</taxon>
        <taxon>Euglenozoa</taxon>
        <taxon>Kinetoplastea</taxon>
        <taxon>Metakinetoplastina</taxon>
        <taxon>Trypanosomatida</taxon>
        <taxon>Trypanosomatidae</taxon>
        <taxon>Trypanosoma</taxon>
        <taxon>Schizotrypanum</taxon>
    </lineage>
</organism>